<keyword evidence="2" id="KW-1185">Reference proteome</keyword>
<comment type="caution">
    <text evidence="1">The sequence shown here is derived from an EMBL/GenBank/DDBJ whole genome shotgun (WGS) entry which is preliminary data.</text>
</comment>
<evidence type="ECO:0000313" key="1">
    <source>
        <dbReference type="EMBL" id="MEF2115362.1"/>
    </source>
</evidence>
<evidence type="ECO:0000313" key="2">
    <source>
        <dbReference type="Proteomes" id="UP001498469"/>
    </source>
</evidence>
<sequence>MQGENQGQAIEALKDNYTELEGDLEGCKEELNDLYTIFNDILEGKLPNFIRVSCIL</sequence>
<proteinExistence type="predicted"/>
<accession>A0ABU7UVD6</accession>
<dbReference type="RefSeq" id="WP_216256110.1">
    <property type="nucleotide sequence ID" value="NZ_JAZHFS010000054.1"/>
</dbReference>
<gene>
    <name evidence="1" type="ORF">SJI18_24135</name>
</gene>
<dbReference type="EMBL" id="JAZHFS010000054">
    <property type="protein sequence ID" value="MEF2115362.1"/>
    <property type="molecule type" value="Genomic_DNA"/>
</dbReference>
<organism evidence="1 2">
    <name type="scientific">Clostridium frigoriphilum</name>
    <dbReference type="NCBI Taxonomy" id="443253"/>
    <lineage>
        <taxon>Bacteria</taxon>
        <taxon>Bacillati</taxon>
        <taxon>Bacillota</taxon>
        <taxon>Clostridia</taxon>
        <taxon>Eubacteriales</taxon>
        <taxon>Clostridiaceae</taxon>
        <taxon>Clostridium</taxon>
    </lineage>
</organism>
<dbReference type="Proteomes" id="UP001498469">
    <property type="component" value="Unassembled WGS sequence"/>
</dbReference>
<reference evidence="1 2" key="1">
    <citation type="submission" date="2023-11" db="EMBL/GenBank/DDBJ databases">
        <title>Draft genome sequence of a psychrophilic Clostridium strain from permafrost water brine.</title>
        <authorList>
            <person name="Shcherbakova V.A."/>
            <person name="Trubitsyn V.E."/>
            <person name="Zakharyuk A.G."/>
        </authorList>
    </citation>
    <scope>NUCLEOTIDE SEQUENCE [LARGE SCALE GENOMIC DNA]</scope>
    <source>
        <strain evidence="1 2">14F</strain>
    </source>
</reference>
<protein>
    <recommendedName>
        <fullName evidence="3">LXG domain of WXG superfamily protein</fullName>
    </recommendedName>
</protein>
<evidence type="ECO:0008006" key="3">
    <source>
        <dbReference type="Google" id="ProtNLM"/>
    </source>
</evidence>
<name>A0ABU7UVD6_9CLOT</name>